<organism evidence="1">
    <name type="scientific">viral metagenome</name>
    <dbReference type="NCBI Taxonomy" id="1070528"/>
    <lineage>
        <taxon>unclassified sequences</taxon>
        <taxon>metagenomes</taxon>
        <taxon>organismal metagenomes</taxon>
    </lineage>
</organism>
<dbReference type="EMBL" id="MT144174">
    <property type="protein sequence ID" value="QJA50116.1"/>
    <property type="molecule type" value="Genomic_DNA"/>
</dbReference>
<accession>A0A6H1ZQB0</accession>
<gene>
    <name evidence="1" type="ORF">TM448A01607_0018</name>
    <name evidence="2" type="ORF">TM448B00775_0017</name>
</gene>
<dbReference type="AlphaFoldDB" id="A0A6H1ZQB0"/>
<evidence type="ECO:0000313" key="2">
    <source>
        <dbReference type="EMBL" id="QJH96592.1"/>
    </source>
</evidence>
<protein>
    <submittedName>
        <fullName evidence="1">Uncharacterized protein</fullName>
    </submittedName>
</protein>
<evidence type="ECO:0000313" key="1">
    <source>
        <dbReference type="EMBL" id="QJA50116.1"/>
    </source>
</evidence>
<reference evidence="1" key="1">
    <citation type="submission" date="2020-03" db="EMBL/GenBank/DDBJ databases">
        <title>The deep terrestrial virosphere.</title>
        <authorList>
            <person name="Holmfeldt K."/>
            <person name="Nilsson E."/>
            <person name="Simone D."/>
            <person name="Lopez-Fernandez M."/>
            <person name="Wu X."/>
            <person name="de Brujin I."/>
            <person name="Lundin D."/>
            <person name="Andersson A."/>
            <person name="Bertilsson S."/>
            <person name="Dopson M."/>
        </authorList>
    </citation>
    <scope>NUCLEOTIDE SEQUENCE</scope>
    <source>
        <strain evidence="1">TM448A01607</strain>
        <strain evidence="2">TM448B00775</strain>
    </source>
</reference>
<name>A0A6H1ZQB0_9ZZZZ</name>
<proteinExistence type="predicted"/>
<dbReference type="EMBL" id="MT144656">
    <property type="protein sequence ID" value="QJH96592.1"/>
    <property type="molecule type" value="Genomic_DNA"/>
</dbReference>
<sequence length="59" mass="6955">MLEHEIRQAIYDQIEYYSNEKPICSADYHMRILAQRIYASMVRAGWLENPNQDAQEPPG</sequence>